<accession>A0ABP3PLT7</accession>
<evidence type="ECO:0000313" key="2">
    <source>
        <dbReference type="Proteomes" id="UP001499951"/>
    </source>
</evidence>
<proteinExistence type="predicted"/>
<protein>
    <submittedName>
        <fullName evidence="1">Uncharacterized protein</fullName>
    </submittedName>
</protein>
<gene>
    <name evidence="1" type="ORF">GCM10008942_12990</name>
</gene>
<organism evidence="1 2">
    <name type="scientific">Rhizomicrobium electricum</name>
    <dbReference type="NCBI Taxonomy" id="480070"/>
    <lineage>
        <taxon>Bacteria</taxon>
        <taxon>Pseudomonadati</taxon>
        <taxon>Pseudomonadota</taxon>
        <taxon>Alphaproteobacteria</taxon>
        <taxon>Micropepsales</taxon>
        <taxon>Micropepsaceae</taxon>
        <taxon>Rhizomicrobium</taxon>
    </lineage>
</organism>
<sequence>MPEADDITITETVSDLALVALEQGLAARQGAADFAPFVLIESGGHCYIRAFAAKDDVVEQAAAFLARESDTTSTYALTYDGTVTVEGTPFDAILVIAGEPGADAFVFTQRYDAAASPIALIGDPALIGQHDSLLQKVP</sequence>
<name>A0ABP3PLT7_9PROT</name>
<keyword evidence="2" id="KW-1185">Reference proteome</keyword>
<dbReference type="RefSeq" id="WP_166933347.1">
    <property type="nucleotide sequence ID" value="NZ_BAAADD010000003.1"/>
</dbReference>
<reference evidence="2" key="1">
    <citation type="journal article" date="2019" name="Int. J. Syst. Evol. Microbiol.">
        <title>The Global Catalogue of Microorganisms (GCM) 10K type strain sequencing project: providing services to taxonomists for standard genome sequencing and annotation.</title>
        <authorList>
            <consortium name="The Broad Institute Genomics Platform"/>
            <consortium name="The Broad Institute Genome Sequencing Center for Infectious Disease"/>
            <person name="Wu L."/>
            <person name="Ma J."/>
        </authorList>
    </citation>
    <scope>NUCLEOTIDE SEQUENCE [LARGE SCALE GENOMIC DNA]</scope>
    <source>
        <strain evidence="2">JCM 15089</strain>
    </source>
</reference>
<dbReference type="Proteomes" id="UP001499951">
    <property type="component" value="Unassembled WGS sequence"/>
</dbReference>
<evidence type="ECO:0000313" key="1">
    <source>
        <dbReference type="EMBL" id="GAA0565994.1"/>
    </source>
</evidence>
<dbReference type="EMBL" id="BAAADD010000003">
    <property type="protein sequence ID" value="GAA0565994.1"/>
    <property type="molecule type" value="Genomic_DNA"/>
</dbReference>
<comment type="caution">
    <text evidence="1">The sequence shown here is derived from an EMBL/GenBank/DDBJ whole genome shotgun (WGS) entry which is preliminary data.</text>
</comment>